<accession>A0A3U9BZB1</accession>
<organism evidence="3">
    <name type="scientific">Salmonella enterica I</name>
    <dbReference type="NCBI Taxonomy" id="59201"/>
    <lineage>
        <taxon>Bacteria</taxon>
        <taxon>Pseudomonadati</taxon>
        <taxon>Pseudomonadota</taxon>
        <taxon>Gammaproteobacteria</taxon>
        <taxon>Enterobacterales</taxon>
        <taxon>Enterobacteriaceae</taxon>
        <taxon>Salmonella</taxon>
    </lineage>
</organism>
<sequence length="176" mass="20606">MCNQRNEAVGLEIDTILSYSKERYEEVKATYRRLEDKANFLLAVLGVEISALLAVFGSFELGQQLKTSLSARLSLLCLCSCFVCLVVCFYYLWKSWELRNIPKMPVYRTAEQHDFLLKGDRDDTVRFHLIMYRRAIDSIEKIHKEKSAFVNELFRWMAMSFVFFIISVTCMLINKV</sequence>
<evidence type="ECO:0000313" key="3">
    <source>
        <dbReference type="EMBL" id="EBP3987759.1"/>
    </source>
</evidence>
<name>A0A3U9BZB1_SALET</name>
<reference evidence="3" key="1">
    <citation type="submission" date="2018-07" db="EMBL/GenBank/DDBJ databases">
        <authorList>
            <consortium name="GenomeTrakr network: Whole genome sequencing for foodborne pathogen traceback"/>
        </authorList>
    </citation>
    <scope>NUCLEOTIDE SEQUENCE</scope>
    <source>
        <strain evidence="3">CFSAN002857</strain>
    </source>
</reference>
<evidence type="ECO:0008006" key="5">
    <source>
        <dbReference type="Google" id="ProtNLM"/>
    </source>
</evidence>
<keyword evidence="1" id="KW-0175">Coiled coil</keyword>
<gene>
    <name evidence="4" type="ORF">F3613_01360</name>
    <name evidence="3" type="ORF">S308_20590</name>
</gene>
<proteinExistence type="predicted"/>
<feature type="transmembrane region" description="Helical" evidence="2">
    <location>
        <begin position="73"/>
        <end position="93"/>
    </location>
</feature>
<keyword evidence="2" id="KW-0812">Transmembrane</keyword>
<evidence type="ECO:0000313" key="4">
    <source>
        <dbReference type="EMBL" id="ECW8172154.1"/>
    </source>
</evidence>
<evidence type="ECO:0000256" key="1">
    <source>
        <dbReference type="SAM" id="Coils"/>
    </source>
</evidence>
<keyword evidence="2" id="KW-1133">Transmembrane helix</keyword>
<protein>
    <recommendedName>
        <fullName evidence="5">Transmembrane protein</fullName>
    </recommendedName>
</protein>
<dbReference type="AlphaFoldDB" id="A0A3U9BZB1"/>
<keyword evidence="2" id="KW-0472">Membrane</keyword>
<dbReference type="EMBL" id="AAGLPU010000042">
    <property type="protein sequence ID" value="EBP3987759.1"/>
    <property type="molecule type" value="Genomic_DNA"/>
</dbReference>
<dbReference type="EMBL" id="AAKXRS010000001">
    <property type="protein sequence ID" value="ECW8172154.1"/>
    <property type="molecule type" value="Genomic_DNA"/>
</dbReference>
<feature type="coiled-coil region" evidence="1">
    <location>
        <begin position="17"/>
        <end position="44"/>
    </location>
</feature>
<comment type="caution">
    <text evidence="3">The sequence shown here is derived from an EMBL/GenBank/DDBJ whole genome shotgun (WGS) entry which is preliminary data.</text>
</comment>
<reference evidence="4" key="2">
    <citation type="submission" date="2019-09" db="EMBL/GenBank/DDBJ databases">
        <authorList>
            <person name="Ashton P.M."/>
            <person name="Dallman T."/>
            <person name="Nair S."/>
            <person name="De Pinna E."/>
            <person name="Peters T."/>
            <person name="Grant K."/>
        </authorList>
    </citation>
    <scope>NUCLEOTIDE SEQUENCE</scope>
    <source>
        <strain evidence="4">804504</strain>
    </source>
</reference>
<evidence type="ECO:0000256" key="2">
    <source>
        <dbReference type="SAM" id="Phobius"/>
    </source>
</evidence>
<feature type="transmembrane region" description="Helical" evidence="2">
    <location>
        <begin position="153"/>
        <end position="173"/>
    </location>
</feature>
<feature type="transmembrane region" description="Helical" evidence="2">
    <location>
        <begin position="40"/>
        <end position="61"/>
    </location>
</feature>